<dbReference type="GO" id="GO:0051539">
    <property type="term" value="F:4 iron, 4 sulfur cluster binding"/>
    <property type="evidence" value="ECO:0007669"/>
    <property type="project" value="UniProtKB-KW"/>
</dbReference>
<keyword evidence="1" id="KW-0004">4Fe-4S</keyword>
<name>A0A9W6CXE7_9BACT</name>
<feature type="domain" description="4Fe-4S ferredoxin-type" evidence="5">
    <location>
        <begin position="18"/>
        <end position="47"/>
    </location>
</feature>
<dbReference type="RefSeq" id="WP_281792694.1">
    <property type="nucleotide sequence ID" value="NZ_BSDR01000001.1"/>
</dbReference>
<dbReference type="InterPro" id="IPR017900">
    <property type="entry name" value="4Fe4S_Fe_S_CS"/>
</dbReference>
<dbReference type="PANTHER" id="PTHR43687:SF4">
    <property type="entry name" value="BLR5484 PROTEIN"/>
    <property type="match status" value="1"/>
</dbReference>
<evidence type="ECO:0000313" key="6">
    <source>
        <dbReference type="EMBL" id="GLI33601.1"/>
    </source>
</evidence>
<protein>
    <recommendedName>
        <fullName evidence="5">4Fe-4S ferredoxin-type domain-containing protein</fullName>
    </recommendedName>
</protein>
<dbReference type="EMBL" id="BSDR01000001">
    <property type="protein sequence ID" value="GLI33601.1"/>
    <property type="molecule type" value="Genomic_DNA"/>
</dbReference>
<evidence type="ECO:0000313" key="7">
    <source>
        <dbReference type="Proteomes" id="UP001144372"/>
    </source>
</evidence>
<accession>A0A9W6CXE7</accession>
<evidence type="ECO:0000256" key="3">
    <source>
        <dbReference type="ARBA" id="ARBA00023004"/>
    </source>
</evidence>
<comment type="caution">
    <text evidence="6">The sequence shown here is derived from an EMBL/GenBank/DDBJ whole genome shotgun (WGS) entry which is preliminary data.</text>
</comment>
<reference evidence="6" key="1">
    <citation type="submission" date="2022-12" db="EMBL/GenBank/DDBJ databases">
        <title>Reference genome sequencing for broad-spectrum identification of bacterial and archaeal isolates by mass spectrometry.</title>
        <authorList>
            <person name="Sekiguchi Y."/>
            <person name="Tourlousse D.M."/>
        </authorList>
    </citation>
    <scope>NUCLEOTIDE SEQUENCE</scope>
    <source>
        <strain evidence="6">ASRB1</strain>
    </source>
</reference>
<keyword evidence="2" id="KW-0479">Metal-binding</keyword>
<dbReference type="InterPro" id="IPR017896">
    <property type="entry name" value="4Fe4S_Fe-S-bd"/>
</dbReference>
<dbReference type="SUPFAM" id="SSF54862">
    <property type="entry name" value="4Fe-4S ferredoxins"/>
    <property type="match status" value="1"/>
</dbReference>
<feature type="domain" description="4Fe-4S ferredoxin-type" evidence="5">
    <location>
        <begin position="54"/>
        <end position="84"/>
    </location>
</feature>
<gene>
    <name evidence="6" type="ORF">DAMNIGENAA_10340</name>
</gene>
<evidence type="ECO:0000256" key="4">
    <source>
        <dbReference type="ARBA" id="ARBA00023014"/>
    </source>
</evidence>
<dbReference type="Pfam" id="PF12838">
    <property type="entry name" value="Fer4_7"/>
    <property type="match status" value="1"/>
</dbReference>
<dbReference type="Gene3D" id="3.30.70.20">
    <property type="match status" value="1"/>
</dbReference>
<organism evidence="6 7">
    <name type="scientific">Desulforhabdus amnigena</name>
    <dbReference type="NCBI Taxonomy" id="40218"/>
    <lineage>
        <taxon>Bacteria</taxon>
        <taxon>Pseudomonadati</taxon>
        <taxon>Thermodesulfobacteriota</taxon>
        <taxon>Syntrophobacteria</taxon>
        <taxon>Syntrophobacterales</taxon>
        <taxon>Syntrophobacteraceae</taxon>
        <taxon>Desulforhabdus</taxon>
    </lineage>
</organism>
<dbReference type="PANTHER" id="PTHR43687">
    <property type="entry name" value="ADENYLYLSULFATE REDUCTASE, BETA SUBUNIT"/>
    <property type="match status" value="1"/>
</dbReference>
<dbReference type="Proteomes" id="UP001144372">
    <property type="component" value="Unassembled WGS sequence"/>
</dbReference>
<dbReference type="GO" id="GO:0046872">
    <property type="term" value="F:metal ion binding"/>
    <property type="evidence" value="ECO:0007669"/>
    <property type="project" value="UniProtKB-KW"/>
</dbReference>
<proteinExistence type="predicted"/>
<keyword evidence="4" id="KW-0411">Iron-sulfur</keyword>
<dbReference type="PROSITE" id="PS51379">
    <property type="entry name" value="4FE4S_FER_2"/>
    <property type="match status" value="2"/>
</dbReference>
<sequence>MKYWRIPLDADEIQVSRGIVHIIEERCKGCGYCIAYCPRDVLEISTKYNIKGYHPPVVGKPEACVNCHYCETICPDFAIYSVEAPPELEAEDQKRFSSH</sequence>
<evidence type="ECO:0000256" key="1">
    <source>
        <dbReference type="ARBA" id="ARBA00022485"/>
    </source>
</evidence>
<dbReference type="PROSITE" id="PS00198">
    <property type="entry name" value="4FE4S_FER_1"/>
    <property type="match status" value="2"/>
</dbReference>
<dbReference type="InterPro" id="IPR050572">
    <property type="entry name" value="Fe-S_Ferredoxin"/>
</dbReference>
<evidence type="ECO:0000256" key="2">
    <source>
        <dbReference type="ARBA" id="ARBA00022723"/>
    </source>
</evidence>
<dbReference type="AlphaFoldDB" id="A0A9W6CXE7"/>
<evidence type="ECO:0000259" key="5">
    <source>
        <dbReference type="PROSITE" id="PS51379"/>
    </source>
</evidence>
<keyword evidence="7" id="KW-1185">Reference proteome</keyword>
<keyword evidence="3" id="KW-0408">Iron</keyword>